<dbReference type="HOGENOM" id="CLU_012153_2_3_11"/>
<reference evidence="4 5" key="1">
    <citation type="submission" date="2014-07" db="EMBL/GenBank/DDBJ databases">
        <title>Whole Genome Sequence of the Amycolatopsis methanolica 239.</title>
        <authorList>
            <person name="Tang B."/>
        </authorList>
    </citation>
    <scope>NUCLEOTIDE SEQUENCE [LARGE SCALE GENOMIC DNA]</scope>
    <source>
        <strain evidence="4 5">239</strain>
    </source>
</reference>
<dbReference type="InterPro" id="IPR051799">
    <property type="entry name" value="NADH_flavin_oxidoreductase"/>
</dbReference>
<sequence length="383" mass="41705">MTDVFTPARLGPVELRNRIIKAATFEGATPDALVTDRLIEFHRRQARGGVGMTTVAYCAVSPEGRTDRHQIWMREEALPGLGRLTDAVHAEGAAVSAQIGHAEPVANAASNRLPALAPGRFPNPLGMRMTRAATVDDLARVVRAHASAARFAVEAGFDAVEIHFGHNYLVSSFLSPRLNRRRDSYGGSLANRARLALEVARAVRDEVGSRIAVTAKLNMDDGVPGGFWLDESVQVARWLEADGTVDALELTAGSSLLNPMYLFTGDAPVREFAAAFPQPVRSGIQAVGGAFLKSYPFQEAYLLDRARQFRAALELPLILLGGITRLETMERAMAEGFQFVAMARALLREPDLPLRLRSGARSLCVHCNRCMPTIYRGTRCVLT</sequence>
<gene>
    <name evidence="4" type="ORF">AMETH_6470</name>
</gene>
<protein>
    <submittedName>
        <fullName evidence="4">Oxidoreductase</fullName>
    </submittedName>
</protein>
<dbReference type="InterPro" id="IPR001155">
    <property type="entry name" value="OxRdtase_FMN_N"/>
</dbReference>
<feature type="domain" description="NADH:flavin oxidoreductase/NADH oxidase N-terminal" evidence="3">
    <location>
        <begin position="4"/>
        <end position="241"/>
    </location>
</feature>
<dbReference type="GO" id="GO:0010181">
    <property type="term" value="F:FMN binding"/>
    <property type="evidence" value="ECO:0007669"/>
    <property type="project" value="InterPro"/>
</dbReference>
<dbReference type="GO" id="GO:0016491">
    <property type="term" value="F:oxidoreductase activity"/>
    <property type="evidence" value="ECO:0007669"/>
    <property type="project" value="UniProtKB-KW"/>
</dbReference>
<evidence type="ECO:0000313" key="4">
    <source>
        <dbReference type="EMBL" id="AIJ26562.1"/>
    </source>
</evidence>
<proteinExistence type="predicted"/>
<keyword evidence="5" id="KW-1185">Reference proteome</keyword>
<dbReference type="Proteomes" id="UP000062973">
    <property type="component" value="Chromosome"/>
</dbReference>
<evidence type="ECO:0000313" key="5">
    <source>
        <dbReference type="Proteomes" id="UP000062973"/>
    </source>
</evidence>
<dbReference type="PANTHER" id="PTHR43656:SF2">
    <property type="entry name" value="BINDING OXIDOREDUCTASE, PUTATIVE (AFU_ORTHOLOGUE AFUA_2G08260)-RELATED"/>
    <property type="match status" value="1"/>
</dbReference>
<dbReference type="SUPFAM" id="SSF51395">
    <property type="entry name" value="FMN-linked oxidoreductases"/>
    <property type="match status" value="1"/>
</dbReference>
<evidence type="ECO:0000256" key="1">
    <source>
        <dbReference type="ARBA" id="ARBA00022630"/>
    </source>
</evidence>
<evidence type="ECO:0000256" key="2">
    <source>
        <dbReference type="ARBA" id="ARBA00023002"/>
    </source>
</evidence>
<dbReference type="KEGG" id="amq:AMETH_6470"/>
<dbReference type="Gene3D" id="3.20.20.70">
    <property type="entry name" value="Aldolase class I"/>
    <property type="match status" value="1"/>
</dbReference>
<name>A0A076N934_AMYME</name>
<dbReference type="EMBL" id="CP009110">
    <property type="protein sequence ID" value="AIJ26562.1"/>
    <property type="molecule type" value="Genomic_DNA"/>
</dbReference>
<accession>A0A076N934</accession>
<dbReference type="InterPro" id="IPR013785">
    <property type="entry name" value="Aldolase_TIM"/>
</dbReference>
<dbReference type="AlphaFoldDB" id="A0A076N934"/>
<dbReference type="CDD" id="cd02803">
    <property type="entry name" value="OYE_like_FMN_family"/>
    <property type="match status" value="1"/>
</dbReference>
<dbReference type="RefSeq" id="WP_017985339.1">
    <property type="nucleotide sequence ID" value="NZ_AQUL01000001.1"/>
</dbReference>
<dbReference type="PATRIC" id="fig|1068978.7.peg.6954"/>
<dbReference type="eggNOG" id="COG1902">
    <property type="taxonomic scope" value="Bacteria"/>
</dbReference>
<dbReference type="PANTHER" id="PTHR43656">
    <property type="entry name" value="BINDING OXIDOREDUCTASE, PUTATIVE (AFU_ORTHOLOGUE AFUA_2G08260)-RELATED"/>
    <property type="match status" value="1"/>
</dbReference>
<dbReference type="STRING" id="1068978.AMETH_6470"/>
<dbReference type="Pfam" id="PF00724">
    <property type="entry name" value="Oxidored_FMN"/>
    <property type="match status" value="1"/>
</dbReference>
<keyword evidence="2" id="KW-0560">Oxidoreductase</keyword>
<keyword evidence="1" id="KW-0285">Flavoprotein</keyword>
<organism evidence="4 5">
    <name type="scientific">Amycolatopsis methanolica 239</name>
    <dbReference type="NCBI Taxonomy" id="1068978"/>
    <lineage>
        <taxon>Bacteria</taxon>
        <taxon>Bacillati</taxon>
        <taxon>Actinomycetota</taxon>
        <taxon>Actinomycetes</taxon>
        <taxon>Pseudonocardiales</taxon>
        <taxon>Pseudonocardiaceae</taxon>
        <taxon>Amycolatopsis</taxon>
        <taxon>Amycolatopsis methanolica group</taxon>
    </lineage>
</organism>
<evidence type="ECO:0000259" key="3">
    <source>
        <dbReference type="Pfam" id="PF00724"/>
    </source>
</evidence>
<dbReference type="OrthoDB" id="3169239at2"/>